<dbReference type="STRING" id="1392250.A0A2I2GLM9"/>
<dbReference type="PROSITE" id="PS00463">
    <property type="entry name" value="ZN2_CY6_FUNGAL_1"/>
    <property type="match status" value="1"/>
</dbReference>
<evidence type="ECO:0000313" key="8">
    <source>
        <dbReference type="Proteomes" id="UP000234275"/>
    </source>
</evidence>
<dbReference type="GO" id="GO:0000981">
    <property type="term" value="F:DNA-binding transcription factor activity, RNA polymerase II-specific"/>
    <property type="evidence" value="ECO:0007669"/>
    <property type="project" value="InterPro"/>
</dbReference>
<dbReference type="RefSeq" id="XP_024709079.1">
    <property type="nucleotide sequence ID" value="XM_024852921.1"/>
</dbReference>
<evidence type="ECO:0000256" key="2">
    <source>
        <dbReference type="ARBA" id="ARBA00023015"/>
    </source>
</evidence>
<name>A0A2I2GLM9_9EURO</name>
<protein>
    <recommendedName>
        <fullName evidence="6">Zn(2)-C6 fungal-type domain-containing protein</fullName>
    </recommendedName>
</protein>
<keyword evidence="3" id="KW-0238">DNA-binding</keyword>
<dbReference type="InterPro" id="IPR021858">
    <property type="entry name" value="Fun_TF"/>
</dbReference>
<dbReference type="OrthoDB" id="4937900at2759"/>
<proteinExistence type="predicted"/>
<keyword evidence="8" id="KW-1185">Reference proteome</keyword>
<keyword evidence="2" id="KW-0805">Transcription regulation</keyword>
<comment type="subcellular location">
    <subcellularLocation>
        <location evidence="1">Nucleus</location>
    </subcellularLocation>
</comment>
<organism evidence="7 8">
    <name type="scientific">Aspergillus steynii IBT 23096</name>
    <dbReference type="NCBI Taxonomy" id="1392250"/>
    <lineage>
        <taxon>Eukaryota</taxon>
        <taxon>Fungi</taxon>
        <taxon>Dikarya</taxon>
        <taxon>Ascomycota</taxon>
        <taxon>Pezizomycotina</taxon>
        <taxon>Eurotiomycetes</taxon>
        <taxon>Eurotiomycetidae</taxon>
        <taxon>Eurotiales</taxon>
        <taxon>Aspergillaceae</taxon>
        <taxon>Aspergillus</taxon>
        <taxon>Aspergillus subgen. Circumdati</taxon>
    </lineage>
</organism>
<dbReference type="GO" id="GO:0000976">
    <property type="term" value="F:transcription cis-regulatory region binding"/>
    <property type="evidence" value="ECO:0007669"/>
    <property type="project" value="TreeGrafter"/>
</dbReference>
<dbReference type="GO" id="GO:0045944">
    <property type="term" value="P:positive regulation of transcription by RNA polymerase II"/>
    <property type="evidence" value="ECO:0007669"/>
    <property type="project" value="TreeGrafter"/>
</dbReference>
<dbReference type="Gene3D" id="4.10.240.10">
    <property type="entry name" value="Zn(2)-C6 fungal-type DNA-binding domain"/>
    <property type="match status" value="1"/>
</dbReference>
<accession>A0A2I2GLM9</accession>
<dbReference type="GeneID" id="36560619"/>
<dbReference type="PANTHER" id="PTHR37534">
    <property type="entry name" value="TRANSCRIPTIONAL ACTIVATOR PROTEIN UGA3"/>
    <property type="match status" value="1"/>
</dbReference>
<dbReference type="EMBL" id="MSFO01000001">
    <property type="protein sequence ID" value="PLB53777.1"/>
    <property type="molecule type" value="Genomic_DNA"/>
</dbReference>
<gene>
    <name evidence="7" type="ORF">P170DRAFT_4722</name>
</gene>
<keyword evidence="4" id="KW-0804">Transcription</keyword>
<dbReference type="InterPro" id="IPR001138">
    <property type="entry name" value="Zn2Cys6_DnaBD"/>
</dbReference>
<evidence type="ECO:0000256" key="5">
    <source>
        <dbReference type="ARBA" id="ARBA00023242"/>
    </source>
</evidence>
<evidence type="ECO:0000313" key="7">
    <source>
        <dbReference type="EMBL" id="PLB53777.1"/>
    </source>
</evidence>
<dbReference type="VEuPathDB" id="FungiDB:P170DRAFT_4722"/>
<dbReference type="SUPFAM" id="SSF57701">
    <property type="entry name" value="Zn2/Cys6 DNA-binding domain"/>
    <property type="match status" value="1"/>
</dbReference>
<dbReference type="Pfam" id="PF00172">
    <property type="entry name" value="Zn_clus"/>
    <property type="match status" value="1"/>
</dbReference>
<reference evidence="7 8" key="1">
    <citation type="submission" date="2016-12" db="EMBL/GenBank/DDBJ databases">
        <title>The genomes of Aspergillus section Nigri reveals drivers in fungal speciation.</title>
        <authorList>
            <consortium name="DOE Joint Genome Institute"/>
            <person name="Vesth T.C."/>
            <person name="Nybo J."/>
            <person name="Theobald S."/>
            <person name="Brandl J."/>
            <person name="Frisvad J.C."/>
            <person name="Nielsen K.F."/>
            <person name="Lyhne E.K."/>
            <person name="Kogle M.E."/>
            <person name="Kuo A."/>
            <person name="Riley R."/>
            <person name="Clum A."/>
            <person name="Nolan M."/>
            <person name="Lipzen A."/>
            <person name="Salamov A."/>
            <person name="Henrissat B."/>
            <person name="Wiebenga A."/>
            <person name="De Vries R.P."/>
            <person name="Grigoriev I.V."/>
            <person name="Mortensen U.H."/>
            <person name="Andersen M.R."/>
            <person name="Baker S.E."/>
        </authorList>
    </citation>
    <scope>NUCLEOTIDE SEQUENCE [LARGE SCALE GENOMIC DNA]</scope>
    <source>
        <strain evidence="7 8">IBT 23096</strain>
    </source>
</reference>
<comment type="caution">
    <text evidence="7">The sequence shown here is derived from an EMBL/GenBank/DDBJ whole genome shotgun (WGS) entry which is preliminary data.</text>
</comment>
<sequence length="565" mass="62895">MVKKRTRLGCLNCRRRRRKCDGLRPTCKSCGLRGHTCVYGLKASFHHSRNSTLSYNDAVDLARVEAGENIQNPQPNKYLIVDETQKIINEYLTENGYAFDLKEIYASQDGGDNFSREPAALFDSHHALPWTPHSGQSIPQNVASSTPQDSYITPFFLGQAAYSDTSLHELSLPVSKAEKAHLIASYLQETGTWCNTTDSSMQFTVESIHHMMKAPAFEAAAMALASRQRDNVEQFQHAMTLELYQHTVQLLIRQAPAKADASILAACTLLCVYEMMVSPVYEWRRHLKGCASLLQAKKWNGSSNGIVKSCFWAFARIDIWAAFISGNSTLIPTDFWLDDMSLQSVAAKGDIDDYCNLSILTFARIVNLLAPAGRDDDSIGVSCNALWDDLQTWYRSRPTEVAPLVRETPSPPNVFPSVVFSRSSSICGSTFYHAGSILLLQTGLVPQAQSETVWHARELAGISISNTSHANWVNQVQPLYIAGAAFKGENTCYNELYELDGLRTRPARVGPIVNGNRNANGKRVSSEEYATEKIILLKHLALIERETGWKTADRAADLRRLWGFG</sequence>
<feature type="domain" description="Zn(2)-C6 fungal-type" evidence="6">
    <location>
        <begin position="9"/>
        <end position="39"/>
    </location>
</feature>
<dbReference type="PANTHER" id="PTHR37534:SF4">
    <property type="entry name" value="ZN(II)2CYS6 TRANSCRIPTION FACTOR (EUROFUNG)"/>
    <property type="match status" value="1"/>
</dbReference>
<dbReference type="Proteomes" id="UP000234275">
    <property type="component" value="Unassembled WGS sequence"/>
</dbReference>
<evidence type="ECO:0000256" key="1">
    <source>
        <dbReference type="ARBA" id="ARBA00004123"/>
    </source>
</evidence>
<dbReference type="PROSITE" id="PS50048">
    <property type="entry name" value="ZN2_CY6_FUNGAL_2"/>
    <property type="match status" value="1"/>
</dbReference>
<dbReference type="GO" id="GO:0008270">
    <property type="term" value="F:zinc ion binding"/>
    <property type="evidence" value="ECO:0007669"/>
    <property type="project" value="InterPro"/>
</dbReference>
<dbReference type="SMART" id="SM00066">
    <property type="entry name" value="GAL4"/>
    <property type="match status" value="1"/>
</dbReference>
<evidence type="ECO:0000259" key="6">
    <source>
        <dbReference type="PROSITE" id="PS50048"/>
    </source>
</evidence>
<dbReference type="GO" id="GO:0005634">
    <property type="term" value="C:nucleus"/>
    <property type="evidence" value="ECO:0007669"/>
    <property type="project" value="UniProtKB-SubCell"/>
</dbReference>
<dbReference type="CDD" id="cd00067">
    <property type="entry name" value="GAL4"/>
    <property type="match status" value="1"/>
</dbReference>
<evidence type="ECO:0000256" key="3">
    <source>
        <dbReference type="ARBA" id="ARBA00023125"/>
    </source>
</evidence>
<keyword evidence="5" id="KW-0539">Nucleus</keyword>
<evidence type="ECO:0000256" key="4">
    <source>
        <dbReference type="ARBA" id="ARBA00023163"/>
    </source>
</evidence>
<dbReference type="AlphaFoldDB" id="A0A2I2GLM9"/>
<dbReference type="InterPro" id="IPR036864">
    <property type="entry name" value="Zn2-C6_fun-type_DNA-bd_sf"/>
</dbReference>
<dbReference type="Pfam" id="PF11951">
    <property type="entry name" value="Fungal_trans_2"/>
    <property type="match status" value="1"/>
</dbReference>